<comment type="subunit">
    <text evidence="11">This enzyme consists of two polypeptide chains, which are synthesized in precursor form from a single polypeptide.</text>
</comment>
<dbReference type="GO" id="GO:0103068">
    <property type="term" value="F:leukotriene C4 gamma-glutamyl transferase activity"/>
    <property type="evidence" value="ECO:0007669"/>
    <property type="project" value="UniProtKB-EC"/>
</dbReference>
<feature type="active site" description="Nucleophile" evidence="9">
    <location>
        <position position="379"/>
    </location>
</feature>
<dbReference type="InterPro" id="IPR029055">
    <property type="entry name" value="Ntn_hydrolases_N"/>
</dbReference>
<dbReference type="EC" id="2.3.2.2" evidence="11"/>
<evidence type="ECO:0000256" key="3">
    <source>
        <dbReference type="ARBA" id="ARBA00009381"/>
    </source>
</evidence>
<dbReference type="Pfam" id="PF01019">
    <property type="entry name" value="G_glu_transpept"/>
    <property type="match status" value="1"/>
</dbReference>
<protein>
    <recommendedName>
        <fullName evidence="11">Glutathione hydrolase proenzyme</fullName>
        <ecNumber evidence="11">2.3.2.2</ecNumber>
        <ecNumber evidence="11">3.4.19.13</ecNumber>
    </recommendedName>
    <component>
        <recommendedName>
            <fullName evidence="11">Glutathione hydrolase large chain</fullName>
        </recommendedName>
    </component>
    <component>
        <recommendedName>
            <fullName evidence="11">Glutathione hydrolase small chain</fullName>
        </recommendedName>
    </component>
</protein>
<dbReference type="Gene3D" id="1.10.246.130">
    <property type="match status" value="1"/>
</dbReference>
<feature type="binding site" evidence="10">
    <location>
        <position position="472"/>
    </location>
    <ligand>
        <name>L-glutamate</name>
        <dbReference type="ChEBI" id="CHEBI:29985"/>
    </ligand>
</feature>
<comment type="catalytic activity">
    <reaction evidence="1 11">
        <text>an S-substituted glutathione + H2O = an S-substituted L-cysteinylglycine + L-glutamate</text>
        <dbReference type="Rhea" id="RHEA:59468"/>
        <dbReference type="ChEBI" id="CHEBI:15377"/>
        <dbReference type="ChEBI" id="CHEBI:29985"/>
        <dbReference type="ChEBI" id="CHEBI:90779"/>
        <dbReference type="ChEBI" id="CHEBI:143103"/>
        <dbReference type="EC" id="3.4.19.13"/>
    </reaction>
</comment>
<dbReference type="Proteomes" id="UP000199041">
    <property type="component" value="Unassembled WGS sequence"/>
</dbReference>
<comment type="catalytic activity">
    <reaction evidence="2 11">
        <text>glutathione + H2O = L-cysteinylglycine + L-glutamate</text>
        <dbReference type="Rhea" id="RHEA:28807"/>
        <dbReference type="ChEBI" id="CHEBI:15377"/>
        <dbReference type="ChEBI" id="CHEBI:29985"/>
        <dbReference type="ChEBI" id="CHEBI:57925"/>
        <dbReference type="ChEBI" id="CHEBI:61694"/>
        <dbReference type="EC" id="3.4.19.13"/>
    </reaction>
</comment>
<evidence type="ECO:0000256" key="6">
    <source>
        <dbReference type="ARBA" id="ARBA00023145"/>
    </source>
</evidence>
<accession>A0A1H3XB45</accession>
<dbReference type="GO" id="GO:0036374">
    <property type="term" value="F:glutathione hydrolase activity"/>
    <property type="evidence" value="ECO:0007669"/>
    <property type="project" value="UniProtKB-UniRule"/>
</dbReference>
<comment type="similarity">
    <text evidence="3 11">Belongs to the gamma-glutamyltransferase family.</text>
</comment>
<comment type="catalytic activity">
    <reaction evidence="8 11">
        <text>an N-terminal (5-L-glutamyl)-[peptide] + an alpha-amino acid = 5-L-glutamyl amino acid + an N-terminal L-alpha-aminoacyl-[peptide]</text>
        <dbReference type="Rhea" id="RHEA:23904"/>
        <dbReference type="Rhea" id="RHEA-COMP:9780"/>
        <dbReference type="Rhea" id="RHEA-COMP:9795"/>
        <dbReference type="ChEBI" id="CHEBI:77644"/>
        <dbReference type="ChEBI" id="CHEBI:78597"/>
        <dbReference type="ChEBI" id="CHEBI:78599"/>
        <dbReference type="ChEBI" id="CHEBI:78608"/>
        <dbReference type="EC" id="2.3.2.2"/>
    </reaction>
</comment>
<evidence type="ECO:0000256" key="5">
    <source>
        <dbReference type="ARBA" id="ARBA00022801"/>
    </source>
</evidence>
<evidence type="ECO:0000256" key="7">
    <source>
        <dbReference type="ARBA" id="ARBA00023315"/>
    </source>
</evidence>
<dbReference type="NCBIfam" id="TIGR00066">
    <property type="entry name" value="g_glut_trans"/>
    <property type="match status" value="1"/>
</dbReference>
<dbReference type="STRING" id="551991.SAMN05192529_10527"/>
<dbReference type="SUPFAM" id="SSF56235">
    <property type="entry name" value="N-terminal nucleophile aminohydrolases (Ntn hydrolases)"/>
    <property type="match status" value="1"/>
</dbReference>
<reference evidence="12 13" key="1">
    <citation type="submission" date="2016-10" db="EMBL/GenBank/DDBJ databases">
        <authorList>
            <person name="de Groot N.N."/>
        </authorList>
    </citation>
    <scope>NUCLEOTIDE SEQUENCE [LARGE SCALE GENOMIC DNA]</scope>
    <source>
        <strain evidence="12 13">Vu-144</strain>
    </source>
</reference>
<dbReference type="InterPro" id="IPR043138">
    <property type="entry name" value="GGT_lsub"/>
</dbReference>
<feature type="binding site" evidence="10">
    <location>
        <position position="107"/>
    </location>
    <ligand>
        <name>L-glutamate</name>
        <dbReference type="ChEBI" id="CHEBI:29985"/>
    </ligand>
</feature>
<evidence type="ECO:0000256" key="2">
    <source>
        <dbReference type="ARBA" id="ARBA00001089"/>
    </source>
</evidence>
<proteinExistence type="inferred from homology"/>
<feature type="binding site" evidence="10">
    <location>
        <begin position="397"/>
        <end position="399"/>
    </location>
    <ligand>
        <name>L-glutamate</name>
        <dbReference type="ChEBI" id="CHEBI:29985"/>
    </ligand>
</feature>
<evidence type="ECO:0000256" key="10">
    <source>
        <dbReference type="PIRSR" id="PIRSR600101-2"/>
    </source>
</evidence>
<dbReference type="Gene3D" id="3.60.20.40">
    <property type="match status" value="1"/>
</dbReference>
<keyword evidence="13" id="KW-1185">Reference proteome</keyword>
<dbReference type="GO" id="GO:0006750">
    <property type="term" value="P:glutathione biosynthetic process"/>
    <property type="evidence" value="ECO:0007669"/>
    <property type="project" value="UniProtKB-KW"/>
</dbReference>
<dbReference type="OrthoDB" id="9781342at2"/>
<keyword evidence="7 11" id="KW-0012">Acyltransferase</keyword>
<dbReference type="GO" id="GO:0006751">
    <property type="term" value="P:glutathione catabolic process"/>
    <property type="evidence" value="ECO:0007669"/>
    <property type="project" value="UniProtKB-UniRule"/>
</dbReference>
<name>A0A1H3XB45_9BACT</name>
<feature type="binding site" evidence="10">
    <location>
        <position position="421"/>
    </location>
    <ligand>
        <name>L-glutamate</name>
        <dbReference type="ChEBI" id="CHEBI:29985"/>
    </ligand>
</feature>
<keyword evidence="11" id="KW-0317">Glutathione biosynthesis</keyword>
<feature type="binding site" evidence="10">
    <location>
        <begin position="450"/>
        <end position="451"/>
    </location>
    <ligand>
        <name>L-glutamate</name>
        <dbReference type="ChEBI" id="CHEBI:29985"/>
    </ligand>
</feature>
<dbReference type="PANTHER" id="PTHR43199:SF1">
    <property type="entry name" value="GLUTATHIONE HYDROLASE PROENZYME"/>
    <property type="match status" value="1"/>
</dbReference>
<dbReference type="EMBL" id="FNQY01000005">
    <property type="protein sequence ID" value="SDZ95778.1"/>
    <property type="molecule type" value="Genomic_DNA"/>
</dbReference>
<evidence type="ECO:0000256" key="9">
    <source>
        <dbReference type="PIRSR" id="PIRSR600101-1"/>
    </source>
</evidence>
<evidence type="ECO:0000256" key="8">
    <source>
        <dbReference type="ARBA" id="ARBA00047417"/>
    </source>
</evidence>
<comment type="PTM">
    <text evidence="11">Cleaved by autocatalysis into a large and a small subunit.</text>
</comment>
<dbReference type="InterPro" id="IPR000101">
    <property type="entry name" value="GGT_peptidase"/>
</dbReference>
<evidence type="ECO:0000313" key="13">
    <source>
        <dbReference type="Proteomes" id="UP000199041"/>
    </source>
</evidence>
<keyword evidence="4 11" id="KW-0808">Transferase</keyword>
<evidence type="ECO:0000256" key="4">
    <source>
        <dbReference type="ARBA" id="ARBA00022679"/>
    </source>
</evidence>
<dbReference type="InterPro" id="IPR051792">
    <property type="entry name" value="GGT_bact"/>
</dbReference>
<dbReference type="UniPathway" id="UPA00204"/>
<keyword evidence="6 11" id="KW-0865">Zymogen</keyword>
<dbReference type="InterPro" id="IPR043137">
    <property type="entry name" value="GGT_ssub_C"/>
</dbReference>
<comment type="pathway">
    <text evidence="11">Sulfur metabolism; glutathione metabolism.</text>
</comment>
<dbReference type="AlphaFoldDB" id="A0A1H3XB45"/>
<sequence>MLMPKKIHHCVNVILVWISIIFISSYVAGQPGPVKNGHFENGVVVCASAYGAQIGADILKQGGNAYDAAIATQLALAVVYPQAGNIGGGGFMVARNAKGQIQALDFRERAPLKAFRDMYLDSNGAADLHKSQDGVLSVGVPGAVAGIFGMYKYARLPFEKLINPAIELAAKGFKITAAEAALLNRFKKDFERYNDYPVAFVKKTDWQQGDLLIQPELAATLKKIRDQGASGFYQGETAQSLVETVTASGGIIGLKDLDGYQATPRTPVSFDYHGYQIISFPPPSSGGLLLAQMMGMIAPFNIDTMGFLSAKAIHIMVEAERRAYADRAKYMGDPDYFQVPEKELMNQHYLAARMKDFNPQKATPSSAVNAGNVYEHNETTHIAVADNQGNLVSITTTLNGNFGSRVVVKGAGFLLNDEMDDFSAKPGVPNMFGAVGGVANQIEPGKRMLSSMCPTLVLKKGQPYMVVGTPGGTTIPTSVFQTIVDIIDYGKTPGQATEAPKFHHQWLPDQIMLEDGLPVAVTDSLVQMGYALKTVNGIGRTEIILFDQKAGGKASPGKIGMQAAADIRGDDSLAGY</sequence>
<dbReference type="PANTHER" id="PTHR43199">
    <property type="entry name" value="GLUTATHIONE HYDROLASE"/>
    <property type="match status" value="1"/>
</dbReference>
<dbReference type="PRINTS" id="PR01210">
    <property type="entry name" value="GGTRANSPTASE"/>
</dbReference>
<keyword evidence="5 11" id="KW-0378">Hydrolase</keyword>
<evidence type="ECO:0000313" key="12">
    <source>
        <dbReference type="EMBL" id="SDZ95778.1"/>
    </source>
</evidence>
<dbReference type="EC" id="3.4.19.13" evidence="11"/>
<evidence type="ECO:0000256" key="1">
    <source>
        <dbReference type="ARBA" id="ARBA00001049"/>
    </source>
</evidence>
<gene>
    <name evidence="12" type="ORF">SAMN05192529_10527</name>
</gene>
<evidence type="ECO:0000256" key="11">
    <source>
        <dbReference type="RuleBase" id="RU368036"/>
    </source>
</evidence>
<organism evidence="12 13">
    <name type="scientific">Arachidicoccus rhizosphaerae</name>
    <dbReference type="NCBI Taxonomy" id="551991"/>
    <lineage>
        <taxon>Bacteria</taxon>
        <taxon>Pseudomonadati</taxon>
        <taxon>Bacteroidota</taxon>
        <taxon>Chitinophagia</taxon>
        <taxon>Chitinophagales</taxon>
        <taxon>Chitinophagaceae</taxon>
        <taxon>Arachidicoccus</taxon>
    </lineage>
</organism>